<feature type="binding site" evidence="7">
    <location>
        <position position="130"/>
    </location>
    <ligand>
        <name>ATP</name>
        <dbReference type="ChEBI" id="CHEBI:30616"/>
    </ligand>
</feature>
<keyword evidence="12" id="KW-1185">Reference proteome</keyword>
<feature type="compositionally biased region" description="Basic and acidic residues" evidence="9">
    <location>
        <begin position="62"/>
        <end position="75"/>
    </location>
</feature>
<reference evidence="11" key="1">
    <citation type="submission" date="2022-11" db="UniProtKB">
        <authorList>
            <consortium name="EnsemblMetazoa"/>
        </authorList>
    </citation>
    <scope>IDENTIFICATION</scope>
</reference>
<comment type="similarity">
    <text evidence="2">Belongs to the FAM20 family.</text>
</comment>
<dbReference type="EnsemblMetazoa" id="XM_038215409.1">
    <property type="protein sequence ID" value="XP_038071337.1"/>
    <property type="gene ID" value="LOC119740186"/>
</dbReference>
<dbReference type="GO" id="GO:0005524">
    <property type="term" value="F:ATP binding"/>
    <property type="evidence" value="ECO:0007669"/>
    <property type="project" value="UniProtKB-KW"/>
</dbReference>
<keyword evidence="8" id="KW-0464">Manganese</keyword>
<evidence type="ECO:0000313" key="12">
    <source>
        <dbReference type="Proteomes" id="UP000887568"/>
    </source>
</evidence>
<keyword evidence="7" id="KW-0547">Nucleotide-binding</keyword>
<feature type="domain" description="FAM20 C-terminal" evidence="10">
    <location>
        <begin position="217"/>
        <end position="430"/>
    </location>
</feature>
<dbReference type="RefSeq" id="XP_038071337.1">
    <property type="nucleotide sequence ID" value="XM_038215409.1"/>
</dbReference>
<dbReference type="Pfam" id="PF06702">
    <property type="entry name" value="Fam20C"/>
    <property type="match status" value="1"/>
</dbReference>
<dbReference type="PANTHER" id="PTHR12450:SF22">
    <property type="entry name" value="EXTRACELLULAR SERINE_THREONINE PROTEIN CG31145"/>
    <property type="match status" value="1"/>
</dbReference>
<keyword evidence="8" id="KW-0479">Metal-binding</keyword>
<feature type="binding site" evidence="8">
    <location>
        <position position="339"/>
    </location>
    <ligand>
        <name>Mn(2+)</name>
        <dbReference type="ChEBI" id="CHEBI:29035"/>
    </ligand>
</feature>
<keyword evidence="7" id="KW-0067">ATP-binding</keyword>
<dbReference type="OMA" id="RQCCIIK"/>
<feature type="region of interest" description="Disordered" evidence="9">
    <location>
        <begin position="43"/>
        <end position="78"/>
    </location>
</feature>
<feature type="binding site" evidence="7">
    <location>
        <position position="339"/>
    </location>
    <ligand>
        <name>ATP</name>
        <dbReference type="ChEBI" id="CHEBI:30616"/>
    </ligand>
</feature>
<proteinExistence type="inferred from homology"/>
<sequence>MVSVELNGWGFGTGHRRGVLPEINQIGRARNIEGKVSIARSPCIPEEAKRASNATKNTRPTKKAEKPRSELKRDWDDQDVIGKGHPWQQFHRDISQDALYSEDAPYMDDLIRDLATVKIVNASQFRGGTQLKLDLRLADGNRVIAKPMRLSRDHVYKYTREEPFWLEPERHYAEIAAFHLDRLLGFRRVPPCSGRRVNLKKEILGKSEDTNLLSTVFKSGGNLCVIGSCKPWFCNQDHPSCTKGDLMEVAMCQFLPTYQGGIPVREVAYPWSQGIKESKVWKGKNICLDILKDPARLDGRYLLDLIEQGIFDFFLRNYDRHHYSQLRKYRKLGCVLHVDNGKGFGNPLVDDDTFLAPVYQCCKLRRSTYFRLKELARPQSRLSNRLNASMSHDPIAPVITEVHLQAMDRRLETVLRTIDKCIRNHGESNVLVERLE</sequence>
<evidence type="ECO:0000259" key="10">
    <source>
        <dbReference type="Pfam" id="PF06702"/>
    </source>
</evidence>
<keyword evidence="5" id="KW-0325">Glycoprotein</keyword>
<dbReference type="InterPro" id="IPR009581">
    <property type="entry name" value="FAM20_C"/>
</dbReference>
<protein>
    <recommendedName>
        <fullName evidence="10">FAM20 C-terminal domain-containing protein</fullName>
    </recommendedName>
</protein>
<accession>A0A914B7C1</accession>
<comment type="cofactor">
    <cofactor evidence="8">
        <name>Mn(2+)</name>
        <dbReference type="ChEBI" id="CHEBI:29035"/>
    </cofactor>
</comment>
<comment type="subcellular location">
    <subcellularLocation>
        <location evidence="1">Golgi apparatus</location>
    </subcellularLocation>
</comment>
<name>A0A914B7C1_PATMI</name>
<dbReference type="GO" id="GO:0016773">
    <property type="term" value="F:phosphotransferase activity, alcohol group as acceptor"/>
    <property type="evidence" value="ECO:0007669"/>
    <property type="project" value="TreeGrafter"/>
</dbReference>
<evidence type="ECO:0000256" key="4">
    <source>
        <dbReference type="ARBA" id="ARBA00023157"/>
    </source>
</evidence>
<evidence type="ECO:0000256" key="6">
    <source>
        <dbReference type="PIRSR" id="PIRSR624869-1"/>
    </source>
</evidence>
<dbReference type="PANTHER" id="PTHR12450">
    <property type="entry name" value="DENTIN MATRIX PROTEIN 4 PROTEIN FAM20"/>
    <property type="match status" value="1"/>
</dbReference>
<feature type="active site" evidence="6">
    <location>
        <position position="319"/>
    </location>
</feature>
<evidence type="ECO:0000256" key="7">
    <source>
        <dbReference type="PIRSR" id="PIRSR624869-2"/>
    </source>
</evidence>
<evidence type="ECO:0000256" key="5">
    <source>
        <dbReference type="ARBA" id="ARBA00023180"/>
    </source>
</evidence>
<keyword evidence="4" id="KW-1015">Disulfide bond</keyword>
<evidence type="ECO:0000256" key="1">
    <source>
        <dbReference type="ARBA" id="ARBA00004555"/>
    </source>
</evidence>
<dbReference type="Proteomes" id="UP000887568">
    <property type="component" value="Unplaced"/>
</dbReference>
<dbReference type="AlphaFoldDB" id="A0A914B7C1"/>
<dbReference type="GO" id="GO:0005794">
    <property type="term" value="C:Golgi apparatus"/>
    <property type="evidence" value="ECO:0007669"/>
    <property type="project" value="UniProtKB-SubCell"/>
</dbReference>
<dbReference type="GeneID" id="119740186"/>
<evidence type="ECO:0000313" key="11">
    <source>
        <dbReference type="EnsemblMetazoa" id="XP_038071337.1"/>
    </source>
</evidence>
<keyword evidence="3" id="KW-0333">Golgi apparatus</keyword>
<evidence type="ECO:0000256" key="8">
    <source>
        <dbReference type="PIRSR" id="PIRSR624869-3"/>
    </source>
</evidence>
<dbReference type="InterPro" id="IPR024869">
    <property type="entry name" value="FAM20"/>
</dbReference>
<feature type="binding site" evidence="7">
    <location>
        <position position="146"/>
    </location>
    <ligand>
        <name>ATP</name>
        <dbReference type="ChEBI" id="CHEBI:30616"/>
    </ligand>
</feature>
<evidence type="ECO:0000256" key="9">
    <source>
        <dbReference type="SAM" id="MobiDB-lite"/>
    </source>
</evidence>
<dbReference type="OrthoDB" id="8583677at2759"/>
<feature type="binding site" evidence="8">
    <location>
        <position position="169"/>
    </location>
    <ligand>
        <name>Mn(2+)</name>
        <dbReference type="ChEBI" id="CHEBI:29035"/>
    </ligand>
</feature>
<organism evidence="11 12">
    <name type="scientific">Patiria miniata</name>
    <name type="common">Bat star</name>
    <name type="synonym">Asterina miniata</name>
    <dbReference type="NCBI Taxonomy" id="46514"/>
    <lineage>
        <taxon>Eukaryota</taxon>
        <taxon>Metazoa</taxon>
        <taxon>Echinodermata</taxon>
        <taxon>Eleutherozoa</taxon>
        <taxon>Asterozoa</taxon>
        <taxon>Asteroidea</taxon>
        <taxon>Valvatacea</taxon>
        <taxon>Valvatida</taxon>
        <taxon>Asterinidae</taxon>
        <taxon>Patiria</taxon>
    </lineage>
</organism>
<evidence type="ECO:0000256" key="3">
    <source>
        <dbReference type="ARBA" id="ARBA00023034"/>
    </source>
</evidence>
<evidence type="ECO:0000256" key="2">
    <source>
        <dbReference type="ARBA" id="ARBA00006557"/>
    </source>
</evidence>
<dbReference type="GO" id="GO:0046872">
    <property type="term" value="F:metal ion binding"/>
    <property type="evidence" value="ECO:0007669"/>
    <property type="project" value="UniProtKB-KW"/>
</dbReference>
<feature type="binding site" evidence="7">
    <location>
        <position position="169"/>
    </location>
    <ligand>
        <name>ATP</name>
        <dbReference type="ChEBI" id="CHEBI:30616"/>
    </ligand>
</feature>